<dbReference type="AlphaFoldDB" id="A0AAE0YL95"/>
<organism evidence="1 2">
    <name type="scientific">Elysia crispata</name>
    <name type="common">lettuce slug</name>
    <dbReference type="NCBI Taxonomy" id="231223"/>
    <lineage>
        <taxon>Eukaryota</taxon>
        <taxon>Metazoa</taxon>
        <taxon>Spiralia</taxon>
        <taxon>Lophotrochozoa</taxon>
        <taxon>Mollusca</taxon>
        <taxon>Gastropoda</taxon>
        <taxon>Heterobranchia</taxon>
        <taxon>Euthyneura</taxon>
        <taxon>Panpulmonata</taxon>
        <taxon>Sacoglossa</taxon>
        <taxon>Placobranchoidea</taxon>
        <taxon>Plakobranchidae</taxon>
        <taxon>Elysia</taxon>
    </lineage>
</organism>
<protein>
    <submittedName>
        <fullName evidence="1">Uncharacterized protein</fullName>
    </submittedName>
</protein>
<dbReference type="EMBL" id="JAWDGP010005927">
    <property type="protein sequence ID" value="KAK3749775.1"/>
    <property type="molecule type" value="Genomic_DNA"/>
</dbReference>
<evidence type="ECO:0000313" key="1">
    <source>
        <dbReference type="EMBL" id="KAK3749775.1"/>
    </source>
</evidence>
<evidence type="ECO:0000313" key="2">
    <source>
        <dbReference type="Proteomes" id="UP001283361"/>
    </source>
</evidence>
<reference evidence="1" key="1">
    <citation type="journal article" date="2023" name="G3 (Bethesda)">
        <title>A reference genome for the long-term kleptoplast-retaining sea slug Elysia crispata morphotype clarki.</title>
        <authorList>
            <person name="Eastman K.E."/>
            <person name="Pendleton A.L."/>
            <person name="Shaikh M.A."/>
            <person name="Suttiyut T."/>
            <person name="Ogas R."/>
            <person name="Tomko P."/>
            <person name="Gavelis G."/>
            <person name="Widhalm J.R."/>
            <person name="Wisecaver J.H."/>
        </authorList>
    </citation>
    <scope>NUCLEOTIDE SEQUENCE</scope>
    <source>
        <strain evidence="1">ECLA1</strain>
    </source>
</reference>
<name>A0AAE0YL95_9GAST</name>
<comment type="caution">
    <text evidence="1">The sequence shown here is derived from an EMBL/GenBank/DDBJ whole genome shotgun (WGS) entry which is preliminary data.</text>
</comment>
<sequence length="156" mass="17210">MFRESNLGSLLLSGIPMSLSTTTPLFLRPSTRPLSLIQLASSNKLQHMMRSTLLSPPFFPSPHTSYIKKLKYNPPSAPSQSQIKPPNSLRQNRFESIGPAVMKLTTVDGVTGHGSRMAGQTGWYLAQHPEHTAVHTVRPHLAARLGWCDVNNLIKS</sequence>
<gene>
    <name evidence="1" type="ORF">RRG08_046280</name>
</gene>
<dbReference type="Proteomes" id="UP001283361">
    <property type="component" value="Unassembled WGS sequence"/>
</dbReference>
<keyword evidence="2" id="KW-1185">Reference proteome</keyword>
<proteinExistence type="predicted"/>
<accession>A0AAE0YL95</accession>